<protein>
    <submittedName>
        <fullName evidence="2">Uncharacterized protein</fullName>
    </submittedName>
</protein>
<evidence type="ECO:0000313" key="3">
    <source>
        <dbReference type="Proteomes" id="UP001157160"/>
    </source>
</evidence>
<dbReference type="Proteomes" id="UP001157160">
    <property type="component" value="Unassembled WGS sequence"/>
</dbReference>
<evidence type="ECO:0000313" key="2">
    <source>
        <dbReference type="EMBL" id="GMA28636.1"/>
    </source>
</evidence>
<comment type="caution">
    <text evidence="2">The sequence shown here is derived from an EMBL/GenBank/DDBJ whole genome shotgun (WGS) entry which is preliminary data.</text>
</comment>
<evidence type="ECO:0000256" key="1">
    <source>
        <dbReference type="SAM" id="Phobius"/>
    </source>
</evidence>
<keyword evidence="1" id="KW-1133">Transmembrane helix</keyword>
<feature type="transmembrane region" description="Helical" evidence="1">
    <location>
        <begin position="30"/>
        <end position="48"/>
    </location>
</feature>
<dbReference type="EMBL" id="BSUL01000001">
    <property type="protein sequence ID" value="GMA28636.1"/>
    <property type="molecule type" value="Genomic_DNA"/>
</dbReference>
<keyword evidence="1" id="KW-0812">Transmembrane</keyword>
<proteinExistence type="predicted"/>
<gene>
    <name evidence="2" type="ORF">GCM10025874_18890</name>
</gene>
<keyword evidence="3" id="KW-1185">Reference proteome</keyword>
<dbReference type="RefSeq" id="WP_284231965.1">
    <property type="nucleotide sequence ID" value="NZ_BSUL01000001.1"/>
</dbReference>
<name>A0AA37XBG6_9MICO</name>
<reference evidence="2 3" key="1">
    <citation type="journal article" date="2014" name="Int. J. Syst. Evol. Microbiol.">
        <title>Complete genome sequence of Corynebacterium casei LMG S-19264T (=DSM 44701T), isolated from a smear-ripened cheese.</title>
        <authorList>
            <consortium name="US DOE Joint Genome Institute (JGI-PGF)"/>
            <person name="Walter F."/>
            <person name="Albersmeier A."/>
            <person name="Kalinowski J."/>
            <person name="Ruckert C."/>
        </authorList>
    </citation>
    <scope>NUCLEOTIDE SEQUENCE [LARGE SCALE GENOMIC DNA]</scope>
    <source>
        <strain evidence="2 3">NBRC 112289</strain>
    </source>
</reference>
<keyword evidence="1" id="KW-0472">Membrane</keyword>
<sequence length="54" mass="5582">MRIAWGWGLVAVGVLLGAAGAVLFERPIMLALGAVPVAIGATMIRSGYRSGLRD</sequence>
<organism evidence="2 3">
    <name type="scientific">Arenivirga flava</name>
    <dbReference type="NCBI Taxonomy" id="1930060"/>
    <lineage>
        <taxon>Bacteria</taxon>
        <taxon>Bacillati</taxon>
        <taxon>Actinomycetota</taxon>
        <taxon>Actinomycetes</taxon>
        <taxon>Micrococcales</taxon>
        <taxon>Microbacteriaceae</taxon>
        <taxon>Arenivirga</taxon>
    </lineage>
</organism>
<accession>A0AA37XBG6</accession>
<dbReference type="AlphaFoldDB" id="A0AA37XBG6"/>